<keyword evidence="7" id="KW-1185">Reference proteome</keyword>
<comment type="caution">
    <text evidence="6">The sequence shown here is derived from an EMBL/GenBank/DDBJ whole genome shotgun (WGS) entry which is preliminary data.</text>
</comment>
<dbReference type="InterPro" id="IPR051215">
    <property type="entry name" value="GRE"/>
</dbReference>
<dbReference type="PANTHER" id="PTHR43641:SF2">
    <property type="entry name" value="DEHYDRATASE YBIW-RELATED"/>
    <property type="match status" value="1"/>
</dbReference>
<protein>
    <submittedName>
        <fullName evidence="6">Pyruvate formate lyase family protein</fullName>
    </submittedName>
</protein>
<dbReference type="PANTHER" id="PTHR43641">
    <property type="entry name" value="FORMATE ACETYLTRANSFERASE 3-RELATED"/>
    <property type="match status" value="1"/>
</dbReference>
<evidence type="ECO:0000313" key="6">
    <source>
        <dbReference type="EMBL" id="MFC6035509.1"/>
    </source>
</evidence>
<gene>
    <name evidence="6" type="ORF">ACFMB1_08150</name>
</gene>
<dbReference type="Gene3D" id="3.20.70.20">
    <property type="match status" value="1"/>
</dbReference>
<evidence type="ECO:0000259" key="4">
    <source>
        <dbReference type="PROSITE" id="PS51149"/>
    </source>
</evidence>
<feature type="domain" description="Glycine radical" evidence="4">
    <location>
        <begin position="700"/>
        <end position="820"/>
    </location>
</feature>
<dbReference type="PROSITE" id="PS51554">
    <property type="entry name" value="PFL"/>
    <property type="match status" value="1"/>
</dbReference>
<evidence type="ECO:0000256" key="2">
    <source>
        <dbReference type="ARBA" id="ARBA00023239"/>
    </source>
</evidence>
<dbReference type="GO" id="GO:0016829">
    <property type="term" value="F:lyase activity"/>
    <property type="evidence" value="ECO:0007669"/>
    <property type="project" value="UniProtKB-KW"/>
</dbReference>
<keyword evidence="1 3" id="KW-0556">Organic radical</keyword>
<dbReference type="EMBL" id="JBHPON010000001">
    <property type="protein sequence ID" value="MFC6035509.1"/>
    <property type="molecule type" value="Genomic_DNA"/>
</dbReference>
<dbReference type="InterPro" id="IPR004184">
    <property type="entry name" value="PFL_dom"/>
</dbReference>
<feature type="domain" description="PFL" evidence="5">
    <location>
        <begin position="19"/>
        <end position="692"/>
    </location>
</feature>
<evidence type="ECO:0000256" key="3">
    <source>
        <dbReference type="PROSITE-ProRule" id="PRU00493"/>
    </source>
</evidence>
<dbReference type="SUPFAM" id="SSF51998">
    <property type="entry name" value="PFL-like glycyl radical enzymes"/>
    <property type="match status" value="1"/>
</dbReference>
<name>A0ABW1KVG1_9PROT</name>
<sequence>MSANAQTVERQSGNRLRSERMTRQFSGLEKMRSSEYRVCIEKAKIVTESFRQTEGESQVIRVARALEAVLTNIPVFIELDDLLAGNLSSKPGGVELSCLWAPWDTEEILALRKGGFIVDDADVSQIEAMNEYWATRSLTSRMTSLYNDERIWPYAQLGVVLPPFRKKEEGWGPGGMIGCGWGVHHEISQIIYIPNYDSVLTRGLNGLIEEAAQKLQDNRLDSAEAINRAELLTSIIISLKAIIAYAGRLADEAAKASAQTSDPARKKELLALERACRHAPANPARNFVEAFQSLWIIWSVLLPSGVLSYGRLDQLLGGYYERDLEAGEITPEEALEFFQWLRVKDSHIVITSGQTHRDKYGGLSKWHNCVIGGQNENGDDVTNDVTHLILEAAHSCPAPHPSLTMRVHEKTPHDLMERALSLVATGVGLPAMLADKSCIDFLTREGVAIETARNYAVAGCLGVNIIGESRMVASPMFVATLVLKFALYGGVDPRSGEQVGPKTPNLEETEDFDSFYVAVKSQLAHFLSLQSEFNNITIDSYGKVFPQPVESALSVGGIGADNNILGRTMPFENGSALNPIGLINVADSLAAIKKLVFEEQKISAKDMLRHLQEDWGGEGGEEARRLALAAPKYGNDDDYVDWIAADLYDFCAKHISSLTTSYGGRQKPSALTIGTCVVPAGQQTGATPDGRMADDSIADESLSPMRQCDVKGAEASFRSALKIDQGAWQSMALDLRVNPQGLRNEKGRRRIEHLIRYYFAEGGKHIQFNAFDEDTLRRAQKDPASHRDLVVRIGGCSVFFVQLSKKVQDEIINRTEINPLES</sequence>
<keyword evidence="6" id="KW-0670">Pyruvate</keyword>
<keyword evidence="2 6" id="KW-0456">Lyase</keyword>
<reference evidence="6 7" key="1">
    <citation type="submission" date="2024-09" db="EMBL/GenBank/DDBJ databases">
        <authorList>
            <person name="Zhang Z.-H."/>
        </authorList>
    </citation>
    <scope>NUCLEOTIDE SEQUENCE [LARGE SCALE GENOMIC DNA]</scope>
    <source>
        <strain evidence="6 7">HHTR114</strain>
    </source>
</reference>
<dbReference type="Pfam" id="PF01228">
    <property type="entry name" value="Gly_radical"/>
    <property type="match status" value="1"/>
</dbReference>
<dbReference type="InterPro" id="IPR001150">
    <property type="entry name" value="Gly_radical"/>
</dbReference>
<organism evidence="6 7">
    <name type="scientific">Hyphococcus aureus</name>
    <dbReference type="NCBI Taxonomy" id="2666033"/>
    <lineage>
        <taxon>Bacteria</taxon>
        <taxon>Pseudomonadati</taxon>
        <taxon>Pseudomonadota</taxon>
        <taxon>Alphaproteobacteria</taxon>
        <taxon>Parvularculales</taxon>
        <taxon>Parvularculaceae</taxon>
        <taxon>Hyphococcus</taxon>
    </lineage>
</organism>
<dbReference type="PROSITE" id="PS51149">
    <property type="entry name" value="GLY_RADICAL_2"/>
    <property type="match status" value="1"/>
</dbReference>
<feature type="modified residue" description="Glycine radical" evidence="3">
    <location>
        <position position="795"/>
    </location>
</feature>
<dbReference type="Proteomes" id="UP001596116">
    <property type="component" value="Unassembled WGS sequence"/>
</dbReference>
<dbReference type="Pfam" id="PF02901">
    <property type="entry name" value="PFL-like"/>
    <property type="match status" value="1"/>
</dbReference>
<accession>A0ABW1KVG1</accession>
<proteinExistence type="predicted"/>
<evidence type="ECO:0000259" key="5">
    <source>
        <dbReference type="PROSITE" id="PS51554"/>
    </source>
</evidence>
<dbReference type="RefSeq" id="WP_379879156.1">
    <property type="nucleotide sequence ID" value="NZ_JBHPON010000001.1"/>
</dbReference>
<evidence type="ECO:0000256" key="1">
    <source>
        <dbReference type="ARBA" id="ARBA00022818"/>
    </source>
</evidence>
<evidence type="ECO:0000313" key="7">
    <source>
        <dbReference type="Proteomes" id="UP001596116"/>
    </source>
</evidence>